<protein>
    <submittedName>
        <fullName evidence="4">Glycerophosphoryl diester phosphodiesterase family protein</fullName>
    </submittedName>
</protein>
<keyword evidence="5" id="KW-1185">Reference proteome</keyword>
<feature type="compositionally biased region" description="Low complexity" evidence="1">
    <location>
        <begin position="68"/>
        <end position="118"/>
    </location>
</feature>
<name>A0A2M9CDK0_9CELL</name>
<feature type="transmembrane region" description="Helical" evidence="2">
    <location>
        <begin position="299"/>
        <end position="327"/>
    </location>
</feature>
<evidence type="ECO:0000256" key="2">
    <source>
        <dbReference type="SAM" id="Phobius"/>
    </source>
</evidence>
<dbReference type="RefSeq" id="WP_100423633.1">
    <property type="nucleotide sequence ID" value="NZ_BOOX01000007.1"/>
</dbReference>
<dbReference type="AlphaFoldDB" id="A0A2M9CDK0"/>
<keyword evidence="2" id="KW-0812">Transmembrane</keyword>
<proteinExistence type="predicted"/>
<evidence type="ECO:0000313" key="4">
    <source>
        <dbReference type="EMBL" id="PJJ70016.1"/>
    </source>
</evidence>
<reference evidence="4 5" key="1">
    <citation type="submission" date="2017-11" db="EMBL/GenBank/DDBJ databases">
        <title>Genomic Encyclopedia of Archaeal and Bacterial Type Strains, Phase II (KMG-II): From Individual Species to Whole Genera.</title>
        <authorList>
            <person name="Goeker M."/>
        </authorList>
    </citation>
    <scope>NUCLEOTIDE SEQUENCE [LARGE SCALE GENOMIC DNA]</scope>
    <source>
        <strain evidence="4 5">DSM 25478</strain>
    </source>
</reference>
<feature type="domain" description="Glycerophosphoryl diester phosphodiesterase membrane" evidence="3">
    <location>
        <begin position="301"/>
        <end position="421"/>
    </location>
</feature>
<comment type="caution">
    <text evidence="4">The sequence shown here is derived from an EMBL/GenBank/DDBJ whole genome shotgun (WGS) entry which is preliminary data.</text>
</comment>
<organism evidence="4 5">
    <name type="scientific">Sediminihabitans luteus</name>
    <dbReference type="NCBI Taxonomy" id="1138585"/>
    <lineage>
        <taxon>Bacteria</taxon>
        <taxon>Bacillati</taxon>
        <taxon>Actinomycetota</taxon>
        <taxon>Actinomycetes</taxon>
        <taxon>Micrococcales</taxon>
        <taxon>Cellulomonadaceae</taxon>
        <taxon>Sediminihabitans</taxon>
    </lineage>
</organism>
<evidence type="ECO:0000259" key="3">
    <source>
        <dbReference type="Pfam" id="PF10110"/>
    </source>
</evidence>
<feature type="transmembrane region" description="Helical" evidence="2">
    <location>
        <begin position="260"/>
        <end position="293"/>
    </location>
</feature>
<evidence type="ECO:0000256" key="1">
    <source>
        <dbReference type="SAM" id="MobiDB-lite"/>
    </source>
</evidence>
<sequence length="435" mass="45108">MTTPPDEPTPDVPQTPPPAPEPGAWGEAPRGPVGYGPSGSQPGPRYGALAEPGAPTYGGGTYGGGNPDAGDGAQGQPQYGQPQYGQPQYGQPQYGQPQYGQPQYGQPQYGQPQYGQQPHGAPVPPPVYLDAATKPGVVPLRPLGLGEILDGAFGTVRANPRVMLGLPALLLAVVTAVGALVAYLFSGAVSPWAVDLEDAVGIPGYADLIMQDLYPAMVQSWFQVLATPLVTGVLVLAVGDAVIGRRAAPGTVLRGAWSRFGALLTFSIIQLVGTVLLWGVVPVLAVWGAVVAWGDGGLLLLLVLIPALAVVTVWIAVRLLLVPPALVLERQKLGPAIGRGWRLSRGSFWRVLGIYLLAAIIAFAAAAALSIPFSVVSSLVPSDAVAIVVVQVGNLVTSIVSTVFVGAITCLLYIDVRMRREGLDVELAAAARDTP</sequence>
<feature type="compositionally biased region" description="Pro residues" evidence="1">
    <location>
        <begin position="1"/>
        <end position="21"/>
    </location>
</feature>
<feature type="region of interest" description="Disordered" evidence="1">
    <location>
        <begin position="1"/>
        <end position="128"/>
    </location>
</feature>
<keyword evidence="2" id="KW-1133">Transmembrane helix</keyword>
<accession>A0A2M9CDK0</accession>
<feature type="transmembrane region" description="Helical" evidence="2">
    <location>
        <begin position="162"/>
        <end position="185"/>
    </location>
</feature>
<dbReference type="EMBL" id="PGFE01000004">
    <property type="protein sequence ID" value="PJJ70016.1"/>
    <property type="molecule type" value="Genomic_DNA"/>
</dbReference>
<feature type="transmembrane region" description="Helical" evidence="2">
    <location>
        <begin position="220"/>
        <end position="239"/>
    </location>
</feature>
<feature type="compositionally biased region" description="Low complexity" evidence="1">
    <location>
        <begin position="22"/>
        <end position="32"/>
    </location>
</feature>
<dbReference type="InterPro" id="IPR018476">
    <property type="entry name" value="GlyceroP-diester-Pdiesterase_M"/>
</dbReference>
<evidence type="ECO:0000313" key="5">
    <source>
        <dbReference type="Proteomes" id="UP000231693"/>
    </source>
</evidence>
<dbReference type="Proteomes" id="UP000231693">
    <property type="component" value="Unassembled WGS sequence"/>
</dbReference>
<feature type="transmembrane region" description="Helical" evidence="2">
    <location>
        <begin position="348"/>
        <end position="373"/>
    </location>
</feature>
<dbReference type="OrthoDB" id="121140at2"/>
<feature type="compositionally biased region" description="Gly residues" evidence="1">
    <location>
        <begin position="56"/>
        <end position="67"/>
    </location>
</feature>
<gene>
    <name evidence="4" type="ORF">CLV28_2493</name>
</gene>
<dbReference type="Pfam" id="PF10110">
    <property type="entry name" value="GPDPase_memb"/>
    <property type="match status" value="1"/>
</dbReference>
<feature type="transmembrane region" description="Helical" evidence="2">
    <location>
        <begin position="385"/>
        <end position="414"/>
    </location>
</feature>
<keyword evidence="2" id="KW-0472">Membrane</keyword>